<dbReference type="Pfam" id="PF07366">
    <property type="entry name" value="SnoaL"/>
    <property type="match status" value="1"/>
</dbReference>
<dbReference type="EMBL" id="AP024958">
    <property type="protein sequence ID" value="BCZ84994.1"/>
    <property type="molecule type" value="Genomic_DNA"/>
</dbReference>
<evidence type="ECO:0000313" key="1">
    <source>
        <dbReference type="EMBL" id="BCZ84994.1"/>
    </source>
</evidence>
<keyword evidence="2" id="KW-1185">Reference proteome</keyword>
<gene>
    <name evidence="1" type="ORF">PTKU64_86690</name>
</gene>
<proteinExistence type="predicted"/>
<dbReference type="Gene3D" id="3.10.450.50">
    <property type="match status" value="1"/>
</dbReference>
<protein>
    <recommendedName>
        <fullName evidence="3">Ester cyclase</fullName>
    </recommendedName>
</protein>
<accession>A0ABN6JVM9</accession>
<reference evidence="1 2" key="1">
    <citation type="journal article" date="2022" name="Front. Microbiol.">
        <title>Identification and characterization of a novel class of self-sufficient cytochrome P450 hydroxylase involved in cyclohexanecarboxylate degradation in Paraburkholderia terrae strain KU-64.</title>
        <authorList>
            <person name="Yamamoto T."/>
            <person name="Hasegawa Y."/>
            <person name="Iwaki H."/>
        </authorList>
    </citation>
    <scope>NUCLEOTIDE SEQUENCE [LARGE SCALE GENOMIC DNA]</scope>
    <source>
        <strain evidence="1 2">KU-64</strain>
    </source>
</reference>
<organism evidence="1 2">
    <name type="scientific">Paraburkholderia terrae</name>
    <dbReference type="NCBI Taxonomy" id="311230"/>
    <lineage>
        <taxon>Bacteria</taxon>
        <taxon>Pseudomonadati</taxon>
        <taxon>Pseudomonadota</taxon>
        <taxon>Betaproteobacteria</taxon>
        <taxon>Burkholderiales</taxon>
        <taxon>Burkholderiaceae</taxon>
        <taxon>Paraburkholderia</taxon>
    </lineage>
</organism>
<dbReference type="Proteomes" id="UP001319874">
    <property type="component" value="Chromosome 4"/>
</dbReference>
<sequence>MIPVFVDLASALPDMDIQILDILIHGNMVGVRAKVRGTQSGSLMGIEATSKPIEFAIHSFHEFRDERIAKTWHLEDWLSVFHQIGTLPPSLN</sequence>
<dbReference type="PANTHER" id="PTHR38436:SF1">
    <property type="entry name" value="ESTER CYCLASE"/>
    <property type="match status" value="1"/>
</dbReference>
<dbReference type="InterPro" id="IPR032710">
    <property type="entry name" value="NTF2-like_dom_sf"/>
</dbReference>
<dbReference type="InterPro" id="IPR009959">
    <property type="entry name" value="Cyclase_SnoaL-like"/>
</dbReference>
<evidence type="ECO:0000313" key="2">
    <source>
        <dbReference type="Proteomes" id="UP001319874"/>
    </source>
</evidence>
<dbReference type="PANTHER" id="PTHR38436">
    <property type="entry name" value="POLYKETIDE CYCLASE SNOAL-LIKE DOMAIN"/>
    <property type="match status" value="1"/>
</dbReference>
<dbReference type="SUPFAM" id="SSF54427">
    <property type="entry name" value="NTF2-like"/>
    <property type="match status" value="1"/>
</dbReference>
<name>A0ABN6JVM9_9BURK</name>
<evidence type="ECO:0008006" key="3">
    <source>
        <dbReference type="Google" id="ProtNLM"/>
    </source>
</evidence>